<evidence type="ECO:0000313" key="1">
    <source>
        <dbReference type="EMBL" id="CAA0833110.1"/>
    </source>
</evidence>
<gene>
    <name evidence="1" type="ORF">SHERM_28384</name>
</gene>
<evidence type="ECO:0000313" key="2">
    <source>
        <dbReference type="Proteomes" id="UP001153555"/>
    </source>
</evidence>
<keyword evidence="2" id="KW-1185">Reference proteome</keyword>
<name>A0A9N7RJG0_STRHE</name>
<comment type="caution">
    <text evidence="1">The sequence shown here is derived from an EMBL/GenBank/DDBJ whole genome shotgun (WGS) entry which is preliminary data.</text>
</comment>
<dbReference type="EMBL" id="CACSLK010027837">
    <property type="protein sequence ID" value="CAA0833110.1"/>
    <property type="molecule type" value="Genomic_DNA"/>
</dbReference>
<reference evidence="1" key="1">
    <citation type="submission" date="2019-12" db="EMBL/GenBank/DDBJ databases">
        <authorList>
            <person name="Scholes J."/>
        </authorList>
    </citation>
    <scope>NUCLEOTIDE SEQUENCE</scope>
</reference>
<sequence length="250" mass="28487">MLRSEREKGFDKSARLCFEKYDDLPEISSKFCFFIKKGFEIVETGKELKYYKCINPNSLRHKIRLASSNGRRIFPAAFSRTVTSSISRADPMNDFLAGMAQIQDGMNELRPMNDLLAGMAQIQNGMNELRQRVDAIDNRMDASIRSKSARAANKNMKDHRLVPLPKLIGGHPWPDPGHLDGVKLQGQYPVGSDPPAGLLPTCGTEVDRMSMEKDKTELTQRLKAIYWFYNDPRLGIFKLRNLMDFLLEEP</sequence>
<dbReference type="AlphaFoldDB" id="A0A9N7RJG0"/>
<dbReference type="Proteomes" id="UP001153555">
    <property type="component" value="Unassembled WGS sequence"/>
</dbReference>
<proteinExistence type="predicted"/>
<accession>A0A9N7RJG0</accession>
<dbReference type="OrthoDB" id="10554920at2759"/>
<organism evidence="1 2">
    <name type="scientific">Striga hermonthica</name>
    <name type="common">Purple witchweed</name>
    <name type="synonym">Buchnera hermonthica</name>
    <dbReference type="NCBI Taxonomy" id="68872"/>
    <lineage>
        <taxon>Eukaryota</taxon>
        <taxon>Viridiplantae</taxon>
        <taxon>Streptophyta</taxon>
        <taxon>Embryophyta</taxon>
        <taxon>Tracheophyta</taxon>
        <taxon>Spermatophyta</taxon>
        <taxon>Magnoliopsida</taxon>
        <taxon>eudicotyledons</taxon>
        <taxon>Gunneridae</taxon>
        <taxon>Pentapetalae</taxon>
        <taxon>asterids</taxon>
        <taxon>lamiids</taxon>
        <taxon>Lamiales</taxon>
        <taxon>Orobanchaceae</taxon>
        <taxon>Buchnereae</taxon>
        <taxon>Striga</taxon>
    </lineage>
</organism>
<protein>
    <submittedName>
        <fullName evidence="1">Uncharacterized protein</fullName>
    </submittedName>
</protein>